<evidence type="ECO:0000313" key="2">
    <source>
        <dbReference type="EMBL" id="CAK7930447.1"/>
    </source>
</evidence>
<dbReference type="AlphaFoldDB" id="A0AAV1U962"/>
<accession>A0AAV1U962</accession>
<reference evidence="2" key="1">
    <citation type="submission" date="2024-01" db="EMBL/GenBank/DDBJ databases">
        <authorList>
            <person name="Webb A."/>
        </authorList>
    </citation>
    <scope>NUCLEOTIDE SEQUENCE</scope>
    <source>
        <strain evidence="2">Pm1</strain>
    </source>
</reference>
<evidence type="ECO:0000256" key="1">
    <source>
        <dbReference type="SAM" id="MobiDB-lite"/>
    </source>
</evidence>
<feature type="region of interest" description="Disordered" evidence="1">
    <location>
        <begin position="17"/>
        <end position="49"/>
    </location>
</feature>
<gene>
    <name evidence="2" type="ORF">PM001_LOCUS15597</name>
</gene>
<sequence>MTLVRTPFTSPWFKLRSNSSVEHRQNPPKDVVGAGAPGTARGSDQLDFQEPNRVTDQTVDHSADLAAFASAQLDSERSTRSLCVELTAARRDIAQLHEQVAPLVDQTGSFKRDHSKVESAPDRGGVLRLSKRVRADSTGGRIQRKT</sequence>
<dbReference type="Proteomes" id="UP001162060">
    <property type="component" value="Unassembled WGS sequence"/>
</dbReference>
<organism evidence="2 3">
    <name type="scientific">Peronospora matthiolae</name>
    <dbReference type="NCBI Taxonomy" id="2874970"/>
    <lineage>
        <taxon>Eukaryota</taxon>
        <taxon>Sar</taxon>
        <taxon>Stramenopiles</taxon>
        <taxon>Oomycota</taxon>
        <taxon>Peronosporomycetes</taxon>
        <taxon>Peronosporales</taxon>
        <taxon>Peronosporaceae</taxon>
        <taxon>Peronospora</taxon>
    </lineage>
</organism>
<comment type="caution">
    <text evidence="2">The sequence shown here is derived from an EMBL/GenBank/DDBJ whole genome shotgun (WGS) entry which is preliminary data.</text>
</comment>
<protein>
    <submittedName>
        <fullName evidence="2">Uncharacterized protein</fullName>
    </submittedName>
</protein>
<proteinExistence type="predicted"/>
<name>A0AAV1U962_9STRA</name>
<evidence type="ECO:0000313" key="3">
    <source>
        <dbReference type="Proteomes" id="UP001162060"/>
    </source>
</evidence>
<dbReference type="EMBL" id="CAKLBY020000167">
    <property type="protein sequence ID" value="CAK7930447.1"/>
    <property type="molecule type" value="Genomic_DNA"/>
</dbReference>